<evidence type="ECO:0000256" key="2">
    <source>
        <dbReference type="ARBA" id="ARBA00006024"/>
    </source>
</evidence>
<name>W0BBG4_9GAMM</name>
<evidence type="ECO:0000256" key="10">
    <source>
        <dbReference type="RuleBase" id="RU362081"/>
    </source>
</evidence>
<keyword evidence="9 10" id="KW-0472">Membrane</keyword>
<keyword evidence="6 10" id="KW-0067">ATP-binding</keyword>
<dbReference type="SUPFAM" id="SSF81653">
    <property type="entry name" value="Calcium ATPase, transduction domain A"/>
    <property type="match status" value="1"/>
</dbReference>
<dbReference type="InterPro" id="IPR023298">
    <property type="entry name" value="ATPase_P-typ_TM_dom_sf"/>
</dbReference>
<dbReference type="eggNOG" id="COG2217">
    <property type="taxonomic scope" value="Bacteria"/>
</dbReference>
<feature type="region of interest" description="Disordered" evidence="11">
    <location>
        <begin position="667"/>
        <end position="708"/>
    </location>
</feature>
<comment type="subcellular location">
    <subcellularLocation>
        <location evidence="10">Cell membrane</location>
    </subcellularLocation>
    <subcellularLocation>
        <location evidence="1">Endomembrane system</location>
        <topology evidence="1">Multi-pass membrane protein</topology>
    </subcellularLocation>
</comment>
<dbReference type="KEGG" id="lok:Loa_02321"/>
<dbReference type="PRINTS" id="PR00119">
    <property type="entry name" value="CATATPASE"/>
</dbReference>
<dbReference type="RefSeq" id="WP_052335940.1">
    <property type="nucleotide sequence ID" value="NZ_CP004006.1"/>
</dbReference>
<dbReference type="EMBL" id="CP004006">
    <property type="protein sequence ID" value="AHE67863.1"/>
    <property type="molecule type" value="Genomic_DNA"/>
</dbReference>
<evidence type="ECO:0000256" key="1">
    <source>
        <dbReference type="ARBA" id="ARBA00004127"/>
    </source>
</evidence>
<dbReference type="InterPro" id="IPR059000">
    <property type="entry name" value="ATPase_P-type_domA"/>
</dbReference>
<dbReference type="GO" id="GO:0005507">
    <property type="term" value="F:copper ion binding"/>
    <property type="evidence" value="ECO:0007669"/>
    <property type="project" value="TreeGrafter"/>
</dbReference>
<dbReference type="AlphaFoldDB" id="W0BBG4"/>
<dbReference type="STRING" id="1268635.Loa_02321"/>
<dbReference type="SUPFAM" id="SSF81665">
    <property type="entry name" value="Calcium ATPase, transmembrane domain M"/>
    <property type="match status" value="1"/>
</dbReference>
<dbReference type="Gene3D" id="2.70.150.10">
    <property type="entry name" value="Calcium-transporting ATPase, cytoplasmic transduction domain A"/>
    <property type="match status" value="1"/>
</dbReference>
<dbReference type="Pfam" id="PF00702">
    <property type="entry name" value="Hydrolase"/>
    <property type="match status" value="1"/>
</dbReference>
<evidence type="ECO:0000259" key="12">
    <source>
        <dbReference type="Pfam" id="PF00122"/>
    </source>
</evidence>
<evidence type="ECO:0000256" key="6">
    <source>
        <dbReference type="ARBA" id="ARBA00022840"/>
    </source>
</evidence>
<evidence type="ECO:0000256" key="11">
    <source>
        <dbReference type="SAM" id="MobiDB-lite"/>
    </source>
</evidence>
<accession>W0BBG4</accession>
<dbReference type="GO" id="GO:0012505">
    <property type="term" value="C:endomembrane system"/>
    <property type="evidence" value="ECO:0007669"/>
    <property type="project" value="UniProtKB-SubCell"/>
</dbReference>
<keyword evidence="13" id="KW-0378">Hydrolase</keyword>
<feature type="transmembrane region" description="Helical" evidence="10">
    <location>
        <begin position="587"/>
        <end position="605"/>
    </location>
</feature>
<dbReference type="EC" id="3.6.3.4" evidence="13"/>
<dbReference type="InterPro" id="IPR001757">
    <property type="entry name" value="P_typ_ATPase"/>
</dbReference>
<dbReference type="PATRIC" id="fig|1268635.3.peg.2382"/>
<dbReference type="PANTHER" id="PTHR43520">
    <property type="entry name" value="ATP7, ISOFORM B"/>
    <property type="match status" value="1"/>
</dbReference>
<comment type="similarity">
    <text evidence="2 10">Belongs to the cation transport ATPase (P-type) (TC 3.A.3) family. Type IB subfamily.</text>
</comment>
<dbReference type="Gene3D" id="3.40.50.1000">
    <property type="entry name" value="HAD superfamily/HAD-like"/>
    <property type="match status" value="1"/>
</dbReference>
<dbReference type="SUPFAM" id="SSF56784">
    <property type="entry name" value="HAD-like"/>
    <property type="match status" value="1"/>
</dbReference>
<dbReference type="GO" id="GO:0005524">
    <property type="term" value="F:ATP binding"/>
    <property type="evidence" value="ECO:0007669"/>
    <property type="project" value="UniProtKB-UniRule"/>
</dbReference>
<evidence type="ECO:0000313" key="13">
    <source>
        <dbReference type="EMBL" id="AHE67863.1"/>
    </source>
</evidence>
<evidence type="ECO:0000256" key="3">
    <source>
        <dbReference type="ARBA" id="ARBA00022692"/>
    </source>
</evidence>
<feature type="transmembrane region" description="Helical" evidence="10">
    <location>
        <begin position="53"/>
        <end position="74"/>
    </location>
</feature>
<dbReference type="InterPro" id="IPR023299">
    <property type="entry name" value="ATPase_P-typ_cyto_dom_N"/>
</dbReference>
<proteinExistence type="inferred from homology"/>
<evidence type="ECO:0000256" key="8">
    <source>
        <dbReference type="ARBA" id="ARBA00022989"/>
    </source>
</evidence>
<dbReference type="Pfam" id="PF00122">
    <property type="entry name" value="E1-E2_ATPase"/>
    <property type="match status" value="1"/>
</dbReference>
<feature type="transmembrane region" description="Helical" evidence="10">
    <location>
        <begin position="611"/>
        <end position="629"/>
    </location>
</feature>
<evidence type="ECO:0000256" key="4">
    <source>
        <dbReference type="ARBA" id="ARBA00022723"/>
    </source>
</evidence>
<keyword evidence="10" id="KW-1003">Cell membrane</keyword>
<dbReference type="Proteomes" id="UP000018838">
    <property type="component" value="Chromosome"/>
</dbReference>
<sequence length="708" mass="76243">MLVLSLTGITVSLPVLIAIGVGSIALSLLLGAESYYEAIKKLFKTKALTMDTLFAISTLTVMIVSVAAFFFPWLPMMFEASLLIFGFRHLGIAIEESIKQTIDAGKHFKDRVPKMVRQLVVETIKHTPLTMIKPGDVILIQPGEIIPVDGVCEGEESQVFETIVTGSTLPRPIRHGESLLAGMVLAEGASPLRLKVSAAVGDSYLAQLDAQIARTNFEKAPLETATNKILQYFIPAVILFALISATVISFFFPMALAIKCAVAVLVSACPCTLGFITPLAVKIGMNKAAEHGVQFKSAKTLQEAEQIDSVVFDLNGTLTTGVPSVRHYEVIADSGLTANELMAYAAVLEQHSQHPVAKAICKFAKKHDVRIASDVHITEVDASNHSGLKARINGELYVIGNENMMDEQGIETQDLRLAKAPEGGDSMIYLARDRKVVGYILLSDPLRHNARHAVDSLKELGKQVYICTGADTTTARRYAKLLGIPTANIRAACVGSSSIPVNDKEAYIKQLKQQGRRVAMIGDAANDAVAIAASDFGIAIKSRHSDEVTQQQAGAVIQSGSLLPVVSAFAVAQQAVNNIKQNLLMSLGYNLASMLIAGGLLLAIGVSLNPAVGVALMILQSSLLLLNAYRFKQQSLKHLQASDADGMEQTTLSSYRRLHASMPTHGTRIQRDALLEEEQSPDERRPLTKSMRPCIEPPGVSIGQPGFC</sequence>
<dbReference type="PANTHER" id="PTHR43520:SF8">
    <property type="entry name" value="P-TYPE CU(+) TRANSPORTER"/>
    <property type="match status" value="1"/>
</dbReference>
<dbReference type="NCBIfam" id="TIGR01494">
    <property type="entry name" value="ATPase_P-type"/>
    <property type="match status" value="1"/>
</dbReference>
<dbReference type="InterPro" id="IPR027256">
    <property type="entry name" value="P-typ_ATPase_IB"/>
</dbReference>
<keyword evidence="4 10" id="KW-0479">Metal-binding</keyword>
<dbReference type="NCBIfam" id="TIGR01525">
    <property type="entry name" value="ATPase-IB_hvy"/>
    <property type="match status" value="1"/>
</dbReference>
<dbReference type="GO" id="GO:0043682">
    <property type="term" value="F:P-type divalent copper transporter activity"/>
    <property type="evidence" value="ECO:0007669"/>
    <property type="project" value="TreeGrafter"/>
</dbReference>
<gene>
    <name evidence="13" type="ORF">Loa_02321</name>
</gene>
<dbReference type="InterPro" id="IPR023214">
    <property type="entry name" value="HAD_sf"/>
</dbReference>
<organism evidence="13 14">
    <name type="scientific">Legionella oakridgensis ATCC 33761 = DSM 21215</name>
    <dbReference type="NCBI Taxonomy" id="1268635"/>
    <lineage>
        <taxon>Bacteria</taxon>
        <taxon>Pseudomonadati</taxon>
        <taxon>Pseudomonadota</taxon>
        <taxon>Gammaproteobacteria</taxon>
        <taxon>Legionellales</taxon>
        <taxon>Legionellaceae</taxon>
        <taxon>Legionella</taxon>
    </lineage>
</organism>
<evidence type="ECO:0000256" key="5">
    <source>
        <dbReference type="ARBA" id="ARBA00022741"/>
    </source>
</evidence>
<keyword evidence="3 10" id="KW-0812">Transmembrane</keyword>
<keyword evidence="5 10" id="KW-0547">Nucleotide-binding</keyword>
<dbReference type="HOGENOM" id="CLU_001771_5_1_6"/>
<dbReference type="Gene3D" id="3.40.1110.10">
    <property type="entry name" value="Calcium-transporting ATPase, cytoplasmic domain N"/>
    <property type="match status" value="1"/>
</dbReference>
<feature type="domain" description="P-type ATPase A" evidence="12">
    <location>
        <begin position="113"/>
        <end position="209"/>
    </location>
</feature>
<dbReference type="GO" id="GO:0055070">
    <property type="term" value="P:copper ion homeostasis"/>
    <property type="evidence" value="ECO:0007669"/>
    <property type="project" value="TreeGrafter"/>
</dbReference>
<evidence type="ECO:0000256" key="9">
    <source>
        <dbReference type="ARBA" id="ARBA00023136"/>
    </source>
</evidence>
<feature type="transmembrane region" description="Helical" evidence="10">
    <location>
        <begin position="6"/>
        <end position="32"/>
    </location>
</feature>
<keyword evidence="14" id="KW-1185">Reference proteome</keyword>
<reference evidence="13 14" key="1">
    <citation type="journal article" date="2013" name="Int. J. Med. Microbiol.">
        <title>Legionella oakridgensis ATCC 33761 genome sequence and phenotypic characterization reveals its replication capacity in amoebae.</title>
        <authorList>
            <person name="Brzuszkiewicz E."/>
            <person name="Schulz T."/>
            <person name="Rydzewski K."/>
            <person name="Daniel R."/>
            <person name="Gillmaier N."/>
            <person name="Dittmann C."/>
            <person name="Holland G."/>
            <person name="Schunder E."/>
            <person name="Lautner M."/>
            <person name="Eisenreich W."/>
            <person name="Luck C."/>
            <person name="Heuner K."/>
        </authorList>
    </citation>
    <scope>NUCLEOTIDE SEQUENCE [LARGE SCALE GENOMIC DNA]</scope>
    <source>
        <strain>OR-10</strain>
        <strain evidence="14">ATCC 33761</strain>
    </source>
</reference>
<keyword evidence="7" id="KW-1278">Translocase</keyword>
<evidence type="ECO:0000313" key="14">
    <source>
        <dbReference type="Proteomes" id="UP000018838"/>
    </source>
</evidence>
<dbReference type="InterPro" id="IPR008250">
    <property type="entry name" value="ATPase_P-typ_transduc_dom_A_sf"/>
</dbReference>
<dbReference type="GO" id="GO:0005886">
    <property type="term" value="C:plasma membrane"/>
    <property type="evidence" value="ECO:0007669"/>
    <property type="project" value="UniProtKB-SubCell"/>
</dbReference>
<evidence type="ECO:0000256" key="7">
    <source>
        <dbReference type="ARBA" id="ARBA00022967"/>
    </source>
</evidence>
<dbReference type="InterPro" id="IPR036412">
    <property type="entry name" value="HAD-like_sf"/>
</dbReference>
<keyword evidence="8 10" id="KW-1133">Transmembrane helix</keyword>
<protein>
    <submittedName>
        <fullName evidence="13">ATPase, P-type transporting, HAD superfamily, subfamily IC/heavy metal translocating P-type ATPase</fullName>
        <ecNumber evidence="13">3.6.3.4</ecNumber>
    </submittedName>
</protein>
<dbReference type="GO" id="GO:0016887">
    <property type="term" value="F:ATP hydrolysis activity"/>
    <property type="evidence" value="ECO:0007669"/>
    <property type="project" value="InterPro"/>
</dbReference>
<feature type="transmembrane region" description="Helical" evidence="10">
    <location>
        <begin position="229"/>
        <end position="250"/>
    </location>
</feature>